<dbReference type="GO" id="GO:0016020">
    <property type="term" value="C:membrane"/>
    <property type="evidence" value="ECO:0007669"/>
    <property type="project" value="UniProtKB-SubCell"/>
</dbReference>
<comment type="caution">
    <text evidence="12">The sequence shown here is derived from an EMBL/GenBank/DDBJ whole genome shotgun (WGS) entry which is preliminary data.</text>
</comment>
<feature type="domain" description="GREB1 N-terminal" evidence="7">
    <location>
        <begin position="145"/>
        <end position="273"/>
    </location>
</feature>
<dbReference type="Pfam" id="PF20688">
    <property type="entry name" value="GREB1_2nd"/>
    <property type="match status" value="1"/>
</dbReference>
<evidence type="ECO:0000259" key="11">
    <source>
        <dbReference type="Pfam" id="PF20692"/>
    </source>
</evidence>
<dbReference type="Proteomes" id="UP001249851">
    <property type="component" value="Unassembled WGS sequence"/>
</dbReference>
<comment type="similarity">
    <text evidence="2">Belongs to the GREB1 family.</text>
</comment>
<organism evidence="12 13">
    <name type="scientific">Acropora cervicornis</name>
    <name type="common">Staghorn coral</name>
    <dbReference type="NCBI Taxonomy" id="6130"/>
    <lineage>
        <taxon>Eukaryota</taxon>
        <taxon>Metazoa</taxon>
        <taxon>Cnidaria</taxon>
        <taxon>Anthozoa</taxon>
        <taxon>Hexacorallia</taxon>
        <taxon>Scleractinia</taxon>
        <taxon>Astrocoeniina</taxon>
        <taxon>Acroporidae</taxon>
        <taxon>Acropora</taxon>
    </lineage>
</organism>
<evidence type="ECO:0000259" key="9">
    <source>
        <dbReference type="Pfam" id="PF20688"/>
    </source>
</evidence>
<reference evidence="12" key="1">
    <citation type="journal article" date="2023" name="G3 (Bethesda)">
        <title>Whole genome assembly and annotation of the endangered Caribbean coral Acropora cervicornis.</title>
        <authorList>
            <person name="Selwyn J.D."/>
            <person name="Vollmer S.V."/>
        </authorList>
    </citation>
    <scope>NUCLEOTIDE SEQUENCE</scope>
    <source>
        <strain evidence="12">K2</strain>
    </source>
</reference>
<feature type="region of interest" description="Disordered" evidence="6">
    <location>
        <begin position="1"/>
        <end position="38"/>
    </location>
</feature>
<feature type="compositionally biased region" description="Basic and acidic residues" evidence="6">
    <location>
        <begin position="1291"/>
        <end position="1315"/>
    </location>
</feature>
<accession>A0AAD9Q2U2</accession>
<proteinExistence type="inferred from homology"/>
<feature type="region of interest" description="Disordered" evidence="6">
    <location>
        <begin position="1272"/>
        <end position="1315"/>
    </location>
</feature>
<feature type="compositionally biased region" description="Polar residues" evidence="6">
    <location>
        <begin position="83"/>
        <end position="100"/>
    </location>
</feature>
<dbReference type="InterPro" id="IPR028422">
    <property type="entry name" value="GREB1"/>
</dbReference>
<dbReference type="InterPro" id="IPR048657">
    <property type="entry name" value="GREB1-like_cpSF2"/>
</dbReference>
<evidence type="ECO:0000256" key="3">
    <source>
        <dbReference type="ARBA" id="ARBA00022692"/>
    </source>
</evidence>
<dbReference type="Pfam" id="PF20267">
    <property type="entry name" value="GREB1_C"/>
    <property type="match status" value="1"/>
</dbReference>
<evidence type="ECO:0000256" key="2">
    <source>
        <dbReference type="ARBA" id="ARBA00009148"/>
    </source>
</evidence>
<dbReference type="Pfam" id="PF15782">
    <property type="entry name" value="GREB1_N"/>
    <property type="match status" value="1"/>
</dbReference>
<feature type="domain" description="GREB1-like circularly permuted SF2 helicase" evidence="11">
    <location>
        <begin position="698"/>
        <end position="1320"/>
    </location>
</feature>
<dbReference type="PANTHER" id="PTHR15720">
    <property type="entry name" value="GREB1-RELATED"/>
    <property type="match status" value="1"/>
</dbReference>
<feature type="domain" description="GREB1-like C-terminal" evidence="8">
    <location>
        <begin position="1777"/>
        <end position="1936"/>
    </location>
</feature>
<protein>
    <submittedName>
        <fullName evidence="12">Protein GREB1</fullName>
    </submittedName>
</protein>
<evidence type="ECO:0000313" key="12">
    <source>
        <dbReference type="EMBL" id="KAK2553740.1"/>
    </source>
</evidence>
<evidence type="ECO:0000259" key="10">
    <source>
        <dbReference type="Pfam" id="PF20691"/>
    </source>
</evidence>
<dbReference type="Pfam" id="PF20692">
    <property type="entry name" value="cpSF2-GREB1"/>
    <property type="match status" value="1"/>
</dbReference>
<feature type="compositionally biased region" description="Polar residues" evidence="6">
    <location>
        <begin position="313"/>
        <end position="327"/>
    </location>
</feature>
<sequence length="1938" mass="216005">MSDQRYRNKHRSLCPPRRVNTRLSTSQGTYYDGSVAHPYGDNPSVVASSAPMDIPPDTVIVHLPGVTTAGRSAPGSDGHSDSSRLMQLSHTPPLPVNQSVRGDMPNDARPSSDEDEGQSGIRSSPYIRPHSTTEPARSSGLHNRPLQSGPICSTPGLCQSGGELRLSHLSGKKVQASEGFLLVGAKSPMLPSMMLVAEVDRRFLPDEKNNVTMLGFSGNCIGCGAKGFRYFTEFSSHINLQLATQPKKQKHLKYYVVREPSGRLRKGPPIPWKVEGRKRTFPLPGPFAASSFAAADVDNDLSRTTPLHLMPVQSRSGAMQASSTSESQMEEGLLGLRPTSHSPAEQSYSSILSAKRRRWESTGSESPLGSDDGHCGDTGRSSETGELPSEPWLTAACGVRPVLLLCQHSIPKIPCGIEEIIISDLLVGCFDAPLVSDHNQFGNLISGAYSAATATAADGHENTSRSYFGNVPCLTTQMAVLLTVQYLTQFVDDDRISREDIEQLLQDARLELTATVQQQVHVLAQSNAVMHVQLPVLTSLTAANSKGRVKIVSSPVSLDNAIFRALKFLWEIHRHNQSKFPKVPVPDFIFILATSTKKSPEFCLLVTSILQAKYLSEAMIGHPVGARIADNLNCLENLFKLSSDALEQMINNFEDSMGQGKLVFVPFNGFARTKVVADEASKLEPRVSSVSSQPPNETLFASQHLIAKHLLNQVCAIGENAISLDINNFTAVSAVIIVPPLTTLFNQTTQRLCNSGLLCELGLETSKDAALPCTAEKYVIKHSGIEETEYQLLKLLEKISNKPEVLFVFVFDQAQFFASPHGILDFPYYKEFLEAHNVLVLYVTSTPYLFQTNCSFIDPSNEIYWSDVKSETGGVSSSVVENLSDNLETNEGTYFGMKEYCESIKWTHQFPLVRQDDAFEKMALRTSRTTDDVNLSVLRCYLLIRHYCAAIMWSAGIKPAEPHCTLKTIQIMREIIESPVYNSDGSGSMLVIRIPSVELANLAFESLKNTRDRLGFQFRFAIVHDNGVNELEIEEYFLKRLRLWREQRWQPKTKLNSADKWTPKCFEDLHDLPCIVILSGKERPGDTFPRSLKYIDLRLIDRGFVYRSSLELEFSAIACYIGSGTGSRAIKTSEPNIQADADSKDNSRTEAACRTSRYSSAYPLPVILVSRSVFKAFQSDFYGYPRHLLLPTTPLTRWVGLGRPPVVTSNPRHQSLYYREWTEPKPKQVPEPQQGASRKPVITSRSASGVIISPDMADVVEEDGMSAVESFNESNRMASTAASEGEDSSCEDSKSAYENEAKKTRASETTEKREPAIGSALDRAVEVGKSQAYLQFIRLLHQMVQKLRHVDVYNESLSVAEESSSHAMPDTSEVNPERMVWPLYNEIIQLPFSCFLNEHKYSSTSKLRVHPLVGSTTSGDVAKRALPVRRSPRRPTCSMMLSFWAAYDTYHHCDGCKSYRESRGPSTPLSYAYPLQGGEWLRFIIPHHCVRNFTFTKDKQLRSLRLPLVLIGGKGEPVKSLKTEGDGGGELPASVKSPIMIPSTGRHDCGLLNLYHAMEGEDHVLLVFVKHQEIALYHKAWPNHVIEFATENWHTERERHGVQNQPGQDAWPFIFMMDDSCVMWQNLLKQSVKKEESSTKDTERSPYNMTSLVKVLQHLESTPDLMSYGMLGLQQYSTDSPSPLAQGSFTHGLLQSSFLMNLDKLQGLKFNKNRYWWEDVDFSVRALASGIHSCRFNHLVVAKKFIESGGATAFKEEPASSSEGRSDRGKELLPGENLVTAPDREDATYLNAPAYYLLERYFEVAGPAKLFPVTAAQPDHPVLVVDCYINLGPKLTVEFVSSVGWNKDKMYECKSETSYGGLLLYLCDRSVSKQFLSQFKFAPGSRLCLVCQDRNMLRQEVARLDLEEHWRFRLRDELQTANSPDQPALYFLAGKHDD</sequence>
<evidence type="ECO:0000256" key="6">
    <source>
        <dbReference type="SAM" id="MobiDB-lite"/>
    </source>
</evidence>
<feature type="region of interest" description="Disordered" evidence="6">
    <location>
        <begin position="310"/>
        <end position="387"/>
    </location>
</feature>
<dbReference type="Pfam" id="PF20691">
    <property type="entry name" value="TAGT"/>
    <property type="match status" value="1"/>
</dbReference>
<comment type="subcellular location">
    <subcellularLocation>
        <location evidence="1">Membrane</location>
        <topology evidence="1">Single-pass membrane protein</topology>
    </subcellularLocation>
</comment>
<dbReference type="InterPro" id="IPR049100">
    <property type="entry name" value="TAGT"/>
</dbReference>
<evidence type="ECO:0000313" key="13">
    <source>
        <dbReference type="Proteomes" id="UP001249851"/>
    </source>
</evidence>
<feature type="compositionally biased region" description="Polar residues" evidence="6">
    <location>
        <begin position="339"/>
        <end position="352"/>
    </location>
</feature>
<feature type="region of interest" description="Disordered" evidence="6">
    <location>
        <begin position="67"/>
        <end position="148"/>
    </location>
</feature>
<dbReference type="InterPro" id="IPR048659">
    <property type="entry name" value="GREB1-like_2nd"/>
</dbReference>
<evidence type="ECO:0000256" key="1">
    <source>
        <dbReference type="ARBA" id="ARBA00004167"/>
    </source>
</evidence>
<keyword evidence="4" id="KW-1133">Transmembrane helix</keyword>
<gene>
    <name evidence="12" type="ORF">P5673_024970</name>
</gene>
<dbReference type="InterPro" id="IPR046926">
    <property type="entry name" value="GREB1_N"/>
</dbReference>
<dbReference type="InterPro" id="IPR046927">
    <property type="entry name" value="GREB1-like_C"/>
</dbReference>
<evidence type="ECO:0000259" key="8">
    <source>
        <dbReference type="Pfam" id="PF20267"/>
    </source>
</evidence>
<dbReference type="PANTHER" id="PTHR15720:SF14">
    <property type="entry name" value="GREB1-LIKE PROTEIN"/>
    <property type="match status" value="1"/>
</dbReference>
<evidence type="ECO:0000259" key="7">
    <source>
        <dbReference type="Pfam" id="PF15782"/>
    </source>
</evidence>
<evidence type="ECO:0000256" key="5">
    <source>
        <dbReference type="ARBA" id="ARBA00023136"/>
    </source>
</evidence>
<feature type="compositionally biased region" description="Polar residues" evidence="6">
    <location>
        <begin position="1272"/>
        <end position="1282"/>
    </location>
</feature>
<dbReference type="EMBL" id="JARQWQ010000075">
    <property type="protein sequence ID" value="KAK2553740.1"/>
    <property type="molecule type" value="Genomic_DNA"/>
</dbReference>
<keyword evidence="3" id="KW-0812">Transmembrane</keyword>
<feature type="domain" description="TET-Associated Glycosyltransferase" evidence="10">
    <location>
        <begin position="1538"/>
        <end position="1749"/>
    </location>
</feature>
<feature type="domain" description="GREB1-like second" evidence="9">
    <location>
        <begin position="393"/>
        <end position="620"/>
    </location>
</feature>
<keyword evidence="13" id="KW-1185">Reference proteome</keyword>
<feature type="region of interest" description="Disordered" evidence="6">
    <location>
        <begin position="1220"/>
        <end position="1244"/>
    </location>
</feature>
<evidence type="ECO:0000256" key="4">
    <source>
        <dbReference type="ARBA" id="ARBA00022989"/>
    </source>
</evidence>
<keyword evidence="5" id="KW-0472">Membrane</keyword>
<name>A0AAD9Q2U2_ACRCE</name>
<reference evidence="12" key="2">
    <citation type="journal article" date="2023" name="Science">
        <title>Genomic signatures of disease resistance in endangered staghorn corals.</title>
        <authorList>
            <person name="Vollmer S.V."/>
            <person name="Selwyn J.D."/>
            <person name="Despard B.A."/>
            <person name="Roesel C.L."/>
        </authorList>
    </citation>
    <scope>NUCLEOTIDE SEQUENCE</scope>
    <source>
        <strain evidence="12">K2</strain>
    </source>
</reference>